<dbReference type="InterPro" id="IPR000477">
    <property type="entry name" value="RT_dom"/>
</dbReference>
<dbReference type="InterPro" id="IPR043502">
    <property type="entry name" value="DNA/RNA_pol_sf"/>
</dbReference>
<dbReference type="InterPro" id="IPR043128">
    <property type="entry name" value="Rev_trsase/Diguanyl_cyclase"/>
</dbReference>
<accession>A0A438H2F8</accession>
<gene>
    <name evidence="3" type="primary">pol_2109</name>
    <name evidence="3" type="ORF">CK203_050977</name>
</gene>
<feature type="compositionally biased region" description="Basic and acidic residues" evidence="1">
    <location>
        <begin position="284"/>
        <end position="296"/>
    </location>
</feature>
<reference evidence="3 4" key="1">
    <citation type="journal article" date="2018" name="PLoS Genet.">
        <title>Population sequencing reveals clonal diversity and ancestral inbreeding in the grapevine cultivar Chardonnay.</title>
        <authorList>
            <person name="Roach M.J."/>
            <person name="Johnson D.L."/>
            <person name="Bohlmann J."/>
            <person name="van Vuuren H.J."/>
            <person name="Jones S.J."/>
            <person name="Pretorius I.S."/>
            <person name="Schmidt S.A."/>
            <person name="Borneman A.R."/>
        </authorList>
    </citation>
    <scope>NUCLEOTIDE SEQUENCE [LARGE SCALE GENOMIC DNA]</scope>
    <source>
        <strain evidence="4">cv. Chardonnay</strain>
        <tissue evidence="3">Leaf</tissue>
    </source>
</reference>
<proteinExistence type="predicted"/>
<evidence type="ECO:0000313" key="4">
    <source>
        <dbReference type="Proteomes" id="UP000288805"/>
    </source>
</evidence>
<dbReference type="PANTHER" id="PTHR24559">
    <property type="entry name" value="TRANSPOSON TY3-I GAG-POL POLYPROTEIN"/>
    <property type="match status" value="1"/>
</dbReference>
<feature type="domain" description="Reverse transcriptase" evidence="2">
    <location>
        <begin position="2"/>
        <end position="110"/>
    </location>
</feature>
<feature type="region of interest" description="Disordered" evidence="1">
    <location>
        <begin position="278"/>
        <end position="299"/>
    </location>
</feature>
<dbReference type="Gene3D" id="3.10.10.10">
    <property type="entry name" value="HIV Type 1 Reverse Transcriptase, subunit A, domain 1"/>
    <property type="match status" value="1"/>
</dbReference>
<evidence type="ECO:0000256" key="1">
    <source>
        <dbReference type="SAM" id="MobiDB-lite"/>
    </source>
</evidence>
<dbReference type="InterPro" id="IPR053134">
    <property type="entry name" value="RNA-dir_DNA_polymerase"/>
</dbReference>
<dbReference type="Proteomes" id="UP000288805">
    <property type="component" value="Unassembled WGS sequence"/>
</dbReference>
<evidence type="ECO:0000313" key="3">
    <source>
        <dbReference type="EMBL" id="RVW78804.1"/>
    </source>
</evidence>
<sequence>MGFNQILMALEDMEKTTFITKWGTYCYRVMPFGLKNAGATYQRVATTLFHDMMHKDVEVYVDDMIVKSQGRVDHLAALERFFERIQKFRLRLNPKKYTFRVTSGKLLGHMVSEQGIEVDPDKIRAILDIPMSRTEKEIKGFLGSIVTDHLASLLTSKDRLADDDFLDEEFVAMTSLLRWCMYFDGATNQSNRGIGDSNLVLRQIHGDWKTRDVKLSYSSLFVDIPIDVVIRPLLIELRYAPIYYCLIGETEVQMNLPWYHDIYQFLRSNTYPEVATTKDRRRLRQDSTDRNDERGSHRSLRYTHGGHMLVHMIMRIGDSCPIGVSADSCPTGAP</sequence>
<dbReference type="Pfam" id="PF00078">
    <property type="entry name" value="RVT_1"/>
    <property type="match status" value="1"/>
</dbReference>
<dbReference type="Gene3D" id="3.30.70.270">
    <property type="match status" value="1"/>
</dbReference>
<protein>
    <submittedName>
        <fullName evidence="3">Retrovirus-related Pol polyprotein from transposon 17.6</fullName>
    </submittedName>
</protein>
<dbReference type="AlphaFoldDB" id="A0A438H2F8"/>
<dbReference type="CDD" id="cd01647">
    <property type="entry name" value="RT_LTR"/>
    <property type="match status" value="1"/>
</dbReference>
<dbReference type="PANTHER" id="PTHR24559:SF457">
    <property type="entry name" value="RNA-DIRECTED DNA POLYMERASE HOMOLOG"/>
    <property type="match status" value="1"/>
</dbReference>
<comment type="caution">
    <text evidence="3">The sequence shown here is derived from an EMBL/GenBank/DDBJ whole genome shotgun (WGS) entry which is preliminary data.</text>
</comment>
<dbReference type="EMBL" id="QGNW01000290">
    <property type="protein sequence ID" value="RVW78804.1"/>
    <property type="molecule type" value="Genomic_DNA"/>
</dbReference>
<dbReference type="SUPFAM" id="SSF56672">
    <property type="entry name" value="DNA/RNA polymerases"/>
    <property type="match status" value="1"/>
</dbReference>
<organism evidence="3 4">
    <name type="scientific">Vitis vinifera</name>
    <name type="common">Grape</name>
    <dbReference type="NCBI Taxonomy" id="29760"/>
    <lineage>
        <taxon>Eukaryota</taxon>
        <taxon>Viridiplantae</taxon>
        <taxon>Streptophyta</taxon>
        <taxon>Embryophyta</taxon>
        <taxon>Tracheophyta</taxon>
        <taxon>Spermatophyta</taxon>
        <taxon>Magnoliopsida</taxon>
        <taxon>eudicotyledons</taxon>
        <taxon>Gunneridae</taxon>
        <taxon>Pentapetalae</taxon>
        <taxon>rosids</taxon>
        <taxon>Vitales</taxon>
        <taxon>Vitaceae</taxon>
        <taxon>Viteae</taxon>
        <taxon>Vitis</taxon>
    </lineage>
</organism>
<evidence type="ECO:0000259" key="2">
    <source>
        <dbReference type="Pfam" id="PF00078"/>
    </source>
</evidence>
<name>A0A438H2F8_VITVI</name>